<gene>
    <name evidence="2" type="ORF">HGP28_08975</name>
</gene>
<feature type="chain" id="PRO_5030780755" evidence="1">
    <location>
        <begin position="20"/>
        <end position="104"/>
    </location>
</feature>
<protein>
    <submittedName>
        <fullName evidence="2">Uncharacterized protein</fullName>
    </submittedName>
</protein>
<evidence type="ECO:0000256" key="1">
    <source>
        <dbReference type="SAM" id="SignalP"/>
    </source>
</evidence>
<feature type="signal peptide" evidence="1">
    <location>
        <begin position="1"/>
        <end position="19"/>
    </location>
</feature>
<keyword evidence="1" id="KW-0732">Signal</keyword>
<evidence type="ECO:0000313" key="2">
    <source>
        <dbReference type="EMBL" id="NLS13019.1"/>
    </source>
</evidence>
<organism evidence="2 3">
    <name type="scientific">Vibrio agarilyticus</name>
    <dbReference type="NCBI Taxonomy" id="2726741"/>
    <lineage>
        <taxon>Bacteria</taxon>
        <taxon>Pseudomonadati</taxon>
        <taxon>Pseudomonadota</taxon>
        <taxon>Gammaproteobacteria</taxon>
        <taxon>Vibrionales</taxon>
        <taxon>Vibrionaceae</taxon>
        <taxon>Vibrio</taxon>
    </lineage>
</organism>
<sequence>MKKMILVGVLSALSSASNAAEVTQADVCRELGDLSVKIMTARQNGIPLSTMLEALNDDTAVANHMKQVIIEAYKQPRYSTDEMRARTIEDFRNDVELECFQAAN</sequence>
<accession>A0A7X8TQR2</accession>
<dbReference type="EMBL" id="JABAIK010000007">
    <property type="protein sequence ID" value="NLS13019.1"/>
    <property type="molecule type" value="Genomic_DNA"/>
</dbReference>
<dbReference type="Proteomes" id="UP000535589">
    <property type="component" value="Unassembled WGS sequence"/>
</dbReference>
<keyword evidence="3" id="KW-1185">Reference proteome</keyword>
<proteinExistence type="predicted"/>
<dbReference type="AlphaFoldDB" id="A0A7X8TQR2"/>
<comment type="caution">
    <text evidence="2">The sequence shown here is derived from an EMBL/GenBank/DDBJ whole genome shotgun (WGS) entry which is preliminary data.</text>
</comment>
<name>A0A7X8TQR2_9VIBR</name>
<dbReference type="RefSeq" id="WP_168836111.1">
    <property type="nucleotide sequence ID" value="NZ_JABAIK010000007.1"/>
</dbReference>
<reference evidence="2 3" key="1">
    <citation type="submission" date="2020-04" db="EMBL/GenBank/DDBJ databases">
        <title>Vibrio sp. SM6, a novel species isolated from seawater.</title>
        <authorList>
            <person name="Wang X."/>
        </authorList>
    </citation>
    <scope>NUCLEOTIDE SEQUENCE [LARGE SCALE GENOMIC DNA]</scope>
    <source>
        <strain evidence="2 3">SM6</strain>
    </source>
</reference>
<evidence type="ECO:0000313" key="3">
    <source>
        <dbReference type="Proteomes" id="UP000535589"/>
    </source>
</evidence>